<dbReference type="PANTHER" id="PTHR35093">
    <property type="entry name" value="OUTER MEMBRANE PROTEIN NMB0088-RELATED"/>
    <property type="match status" value="1"/>
</dbReference>
<keyword evidence="7" id="KW-0998">Cell outer membrane</keyword>
<comment type="similarity">
    <text evidence="2">Belongs to the OmpP1/FadL family.</text>
</comment>
<dbReference type="GO" id="GO:0009279">
    <property type="term" value="C:cell outer membrane"/>
    <property type="evidence" value="ECO:0007669"/>
    <property type="project" value="UniProtKB-SubCell"/>
</dbReference>
<proteinExistence type="inferred from homology"/>
<keyword evidence="5" id="KW-0732">Signal</keyword>
<evidence type="ECO:0000313" key="8">
    <source>
        <dbReference type="EMBL" id="VUZ85049.1"/>
    </source>
</evidence>
<dbReference type="Pfam" id="PF03349">
    <property type="entry name" value="Toluene_X"/>
    <property type="match status" value="1"/>
</dbReference>
<dbReference type="Proteomes" id="UP000334340">
    <property type="component" value="Unassembled WGS sequence"/>
</dbReference>
<dbReference type="PANTHER" id="PTHR35093:SF3">
    <property type="entry name" value="LONG-CHAIN FATTY ACID TRANSPORT PROTEIN"/>
    <property type="match status" value="1"/>
</dbReference>
<dbReference type="SUPFAM" id="SSF56935">
    <property type="entry name" value="Porins"/>
    <property type="match status" value="1"/>
</dbReference>
<evidence type="ECO:0000256" key="7">
    <source>
        <dbReference type="ARBA" id="ARBA00023237"/>
    </source>
</evidence>
<dbReference type="InterPro" id="IPR005017">
    <property type="entry name" value="OMPP1/FadL/TodX"/>
</dbReference>
<keyword evidence="3" id="KW-1134">Transmembrane beta strand</keyword>
<keyword evidence="4" id="KW-0812">Transmembrane</keyword>
<evidence type="ECO:0000256" key="5">
    <source>
        <dbReference type="ARBA" id="ARBA00022729"/>
    </source>
</evidence>
<gene>
    <name evidence="8" type="ORF">MELA_01424</name>
</gene>
<evidence type="ECO:0000256" key="3">
    <source>
        <dbReference type="ARBA" id="ARBA00022452"/>
    </source>
</evidence>
<name>A0A564ZI88_9BACT</name>
<evidence type="ECO:0000313" key="9">
    <source>
        <dbReference type="Proteomes" id="UP000334340"/>
    </source>
</evidence>
<dbReference type="AlphaFoldDB" id="A0A564ZI88"/>
<accession>A0A564ZI88</accession>
<dbReference type="Gene3D" id="2.40.160.60">
    <property type="entry name" value="Outer membrane protein transport protein (OMPP1/FadL/TodX)"/>
    <property type="match status" value="1"/>
</dbReference>
<comment type="subcellular location">
    <subcellularLocation>
        <location evidence="1">Cell outer membrane</location>
        <topology evidence="1">Multi-pass membrane protein</topology>
    </subcellularLocation>
</comment>
<protein>
    <submittedName>
        <fullName evidence="8">Hydrocarbon degradation protein</fullName>
    </submittedName>
</protein>
<sequence length="411" mass="43980">MGNAQAGSAALAEDATTVFYNPAGLTRLKDRQLSMAASALGPSANFSNSGSTSAIPSIPLTGGNGGDAGSWAFVPAGYYAMDVTSRLKFGMGFNSPFGLKTEYDNDWVGRYHAIKSELITISMTPALAFKVNDRLSLGVGFIAEWAKAELTKAIDFGAACFGSAFGPAACTGAGILPQTKDGRAKVEGEDWGFGYSLGVLYQVVPSTRVGVAYRSKITHVISGTATYRKPSLPAPFTALTSTAVTSNNAAKASVTLPETLSISSVTQITPKWSVLGDVTWTNWSRFDELRIRFSNGAPDSVTKENWRDTVRLAMAVNYQATDAWKLRAGWAYDPTPVKDKYRTPRVPDEDRVWLSLGTNVKISAASSLDFAYAHLFVRDASIKDTASGAGTLQGNYDSDVNVITAQLNYRF</sequence>
<keyword evidence="9" id="KW-1185">Reference proteome</keyword>
<dbReference type="EMBL" id="CABIKM010000022">
    <property type="protein sequence ID" value="VUZ85049.1"/>
    <property type="molecule type" value="Genomic_DNA"/>
</dbReference>
<reference evidence="8 9" key="1">
    <citation type="submission" date="2019-07" db="EMBL/GenBank/DDBJ databases">
        <authorList>
            <person name="Cremers G."/>
        </authorList>
    </citation>
    <scope>NUCLEOTIDE SEQUENCE [LARGE SCALE GENOMIC DNA]</scope>
</reference>
<evidence type="ECO:0000256" key="2">
    <source>
        <dbReference type="ARBA" id="ARBA00008163"/>
    </source>
</evidence>
<organism evidence="8 9">
    <name type="scientific">Candidatus Methylomirabilis lanthanidiphila</name>
    <dbReference type="NCBI Taxonomy" id="2211376"/>
    <lineage>
        <taxon>Bacteria</taxon>
        <taxon>Candidatus Methylomirabilota</taxon>
        <taxon>Candidatus Methylomirabilia</taxon>
        <taxon>Candidatus Methylomirabilales</taxon>
        <taxon>Candidatus Methylomirabilaceae</taxon>
        <taxon>Candidatus Methylomirabilis</taxon>
    </lineage>
</organism>
<dbReference type="GO" id="GO:0015483">
    <property type="term" value="F:long-chain fatty acid transporting porin activity"/>
    <property type="evidence" value="ECO:0007669"/>
    <property type="project" value="TreeGrafter"/>
</dbReference>
<evidence type="ECO:0000256" key="4">
    <source>
        <dbReference type="ARBA" id="ARBA00022692"/>
    </source>
</evidence>
<evidence type="ECO:0000256" key="6">
    <source>
        <dbReference type="ARBA" id="ARBA00023136"/>
    </source>
</evidence>
<keyword evidence="6" id="KW-0472">Membrane</keyword>
<evidence type="ECO:0000256" key="1">
    <source>
        <dbReference type="ARBA" id="ARBA00004571"/>
    </source>
</evidence>